<name>A0A643C632_BALPH</name>
<protein>
    <submittedName>
        <fullName evidence="1">Uncharacterized protein</fullName>
    </submittedName>
</protein>
<reference evidence="1 2" key="1">
    <citation type="journal article" date="2019" name="PLoS ONE">
        <title>Genomic analyses reveal an absence of contemporary introgressive admixture between fin whales and blue whales, despite known hybrids.</title>
        <authorList>
            <person name="Westbury M.V."/>
            <person name="Petersen B."/>
            <person name="Lorenzen E.D."/>
        </authorList>
    </citation>
    <scope>NUCLEOTIDE SEQUENCE [LARGE SCALE GENOMIC DNA]</scope>
    <source>
        <strain evidence="1">FinWhale-01</strain>
    </source>
</reference>
<proteinExistence type="predicted"/>
<comment type="caution">
    <text evidence="1">The sequence shown here is derived from an EMBL/GenBank/DDBJ whole genome shotgun (WGS) entry which is preliminary data.</text>
</comment>
<dbReference type="AlphaFoldDB" id="A0A643C632"/>
<accession>A0A643C632</accession>
<evidence type="ECO:0000313" key="1">
    <source>
        <dbReference type="EMBL" id="KAB0395706.1"/>
    </source>
</evidence>
<dbReference type="EMBL" id="SGJD01002397">
    <property type="protein sequence ID" value="KAB0395706.1"/>
    <property type="molecule type" value="Genomic_DNA"/>
</dbReference>
<dbReference type="Proteomes" id="UP000437017">
    <property type="component" value="Unassembled WGS sequence"/>
</dbReference>
<gene>
    <name evidence="1" type="ORF">E2I00_014589</name>
</gene>
<keyword evidence="2" id="KW-1185">Reference proteome</keyword>
<evidence type="ECO:0000313" key="2">
    <source>
        <dbReference type="Proteomes" id="UP000437017"/>
    </source>
</evidence>
<sequence>MPKKNNNKISDYLDNGTDQNLKDVFFWHCLWLLSFSSPLVYMSSYPAGCTREVSGDKVLSTSTSDSQCTHRGTHVTGLKLGDFVNTLEDVTFT</sequence>
<organism evidence="1 2">
    <name type="scientific">Balaenoptera physalus</name>
    <name type="common">Fin whale</name>
    <name type="synonym">Balaena physalus</name>
    <dbReference type="NCBI Taxonomy" id="9770"/>
    <lineage>
        <taxon>Eukaryota</taxon>
        <taxon>Metazoa</taxon>
        <taxon>Chordata</taxon>
        <taxon>Craniata</taxon>
        <taxon>Vertebrata</taxon>
        <taxon>Euteleostomi</taxon>
        <taxon>Mammalia</taxon>
        <taxon>Eutheria</taxon>
        <taxon>Laurasiatheria</taxon>
        <taxon>Artiodactyla</taxon>
        <taxon>Whippomorpha</taxon>
        <taxon>Cetacea</taxon>
        <taxon>Mysticeti</taxon>
        <taxon>Balaenopteridae</taxon>
        <taxon>Balaenoptera</taxon>
    </lineage>
</organism>